<dbReference type="SUPFAM" id="SSF52738">
    <property type="entry name" value="Methylesterase CheB, C-terminal domain"/>
    <property type="match status" value="1"/>
</dbReference>
<dbReference type="AlphaFoldDB" id="A0A7Y9IQQ3"/>
<evidence type="ECO:0000313" key="6">
    <source>
        <dbReference type="EMBL" id="NYE81234.1"/>
    </source>
</evidence>
<dbReference type="PANTHER" id="PTHR42872">
    <property type="entry name" value="PROTEIN-GLUTAMATE METHYLESTERASE/PROTEIN-GLUTAMINE GLUTAMINASE"/>
    <property type="match status" value="1"/>
</dbReference>
<feature type="active site" evidence="4">
    <location>
        <position position="42"/>
    </location>
</feature>
<comment type="caution">
    <text evidence="6">The sequence shown here is derived from an EMBL/GenBank/DDBJ whole genome shotgun (WGS) entry which is preliminary data.</text>
</comment>
<evidence type="ECO:0000256" key="3">
    <source>
        <dbReference type="ARBA" id="ARBA00048267"/>
    </source>
</evidence>
<organism evidence="6 7">
    <name type="scientific">Pigmentiphaga litoralis</name>
    <dbReference type="NCBI Taxonomy" id="516702"/>
    <lineage>
        <taxon>Bacteria</taxon>
        <taxon>Pseudomonadati</taxon>
        <taxon>Pseudomonadota</taxon>
        <taxon>Betaproteobacteria</taxon>
        <taxon>Burkholderiales</taxon>
        <taxon>Alcaligenaceae</taxon>
        <taxon>Pigmentiphaga</taxon>
    </lineage>
</organism>
<evidence type="ECO:0000256" key="2">
    <source>
        <dbReference type="ARBA" id="ARBA00039140"/>
    </source>
</evidence>
<feature type="active site" evidence="4">
    <location>
        <position position="14"/>
    </location>
</feature>
<dbReference type="GO" id="GO:0005737">
    <property type="term" value="C:cytoplasm"/>
    <property type="evidence" value="ECO:0007669"/>
    <property type="project" value="InterPro"/>
</dbReference>
<dbReference type="InterPro" id="IPR035909">
    <property type="entry name" value="CheB_C"/>
</dbReference>
<dbReference type="RefSeq" id="WP_179583101.1">
    <property type="nucleotide sequence ID" value="NZ_JACBYR010000001.1"/>
</dbReference>
<accession>A0A7Y9IQQ3</accession>
<name>A0A7Y9IQQ3_9BURK</name>
<dbReference type="GO" id="GO:0006935">
    <property type="term" value="P:chemotaxis"/>
    <property type="evidence" value="ECO:0007669"/>
    <property type="project" value="UniProtKB-UniRule"/>
</dbReference>
<protein>
    <recommendedName>
        <fullName evidence="2">protein-glutamate methylesterase</fullName>
        <ecNumber evidence="2">3.1.1.61</ecNumber>
    </recommendedName>
</protein>
<dbReference type="InterPro" id="IPR000673">
    <property type="entry name" value="Sig_transdc_resp-reg_Me-estase"/>
</dbReference>
<keyword evidence="4" id="KW-0145">Chemotaxis</keyword>
<keyword evidence="7" id="KW-1185">Reference proteome</keyword>
<dbReference type="EC" id="3.1.1.61" evidence="2"/>
<dbReference type="GO" id="GO:0008984">
    <property type="term" value="F:protein-glutamate methylesterase activity"/>
    <property type="evidence" value="ECO:0007669"/>
    <property type="project" value="UniProtKB-EC"/>
</dbReference>
<evidence type="ECO:0000256" key="1">
    <source>
        <dbReference type="ARBA" id="ARBA00022801"/>
    </source>
</evidence>
<dbReference type="Pfam" id="PF01339">
    <property type="entry name" value="CheB_methylest"/>
    <property type="match status" value="1"/>
</dbReference>
<dbReference type="Proteomes" id="UP000542125">
    <property type="component" value="Unassembled WGS sequence"/>
</dbReference>
<dbReference type="PANTHER" id="PTHR42872:SF6">
    <property type="entry name" value="PROTEIN-GLUTAMATE METHYLESTERASE_PROTEIN-GLUTAMINE GLUTAMINASE"/>
    <property type="match status" value="1"/>
</dbReference>
<reference evidence="6 7" key="1">
    <citation type="submission" date="2020-07" db="EMBL/GenBank/DDBJ databases">
        <title>Genomic Encyclopedia of Type Strains, Phase IV (KMG-V): Genome sequencing to study the core and pangenomes of soil and plant-associated prokaryotes.</title>
        <authorList>
            <person name="Whitman W."/>
        </authorList>
    </citation>
    <scope>NUCLEOTIDE SEQUENCE [LARGE SCALE GENOMIC DNA]</scope>
    <source>
        <strain evidence="6 7">SAS40</strain>
    </source>
</reference>
<dbReference type="PROSITE" id="PS50122">
    <property type="entry name" value="CHEB"/>
    <property type="match status" value="1"/>
</dbReference>
<feature type="domain" description="CheB-type methylesterase" evidence="5">
    <location>
        <begin position="2"/>
        <end position="156"/>
    </location>
</feature>
<dbReference type="EMBL" id="JACBYR010000001">
    <property type="protein sequence ID" value="NYE81234.1"/>
    <property type="molecule type" value="Genomic_DNA"/>
</dbReference>
<proteinExistence type="predicted"/>
<dbReference type="Gene3D" id="3.40.50.180">
    <property type="entry name" value="Methylesterase CheB, C-terminal domain"/>
    <property type="match status" value="1"/>
</dbReference>
<gene>
    <name evidence="6" type="ORF">FHW18_000505</name>
</gene>
<keyword evidence="1 4" id="KW-0378">Hydrolase</keyword>
<comment type="catalytic activity">
    <reaction evidence="3">
        <text>[protein]-L-glutamate 5-O-methyl ester + H2O = L-glutamyl-[protein] + methanol + H(+)</text>
        <dbReference type="Rhea" id="RHEA:23236"/>
        <dbReference type="Rhea" id="RHEA-COMP:10208"/>
        <dbReference type="Rhea" id="RHEA-COMP:10311"/>
        <dbReference type="ChEBI" id="CHEBI:15377"/>
        <dbReference type="ChEBI" id="CHEBI:15378"/>
        <dbReference type="ChEBI" id="CHEBI:17790"/>
        <dbReference type="ChEBI" id="CHEBI:29973"/>
        <dbReference type="ChEBI" id="CHEBI:82795"/>
        <dbReference type="EC" id="3.1.1.61"/>
    </reaction>
</comment>
<evidence type="ECO:0000256" key="4">
    <source>
        <dbReference type="PROSITE-ProRule" id="PRU00050"/>
    </source>
</evidence>
<sequence>MPTDTPWFLAIGASGQDGLNDIRAVLTGLPPTLPVIVLVVLHRPWDMVSRLRHILAETSSMPVVEAEPGQKFAVGTVYIGLPEQHLTLVEHSFGILVGDPHRRHRNRTVDLLFDSVARFGGNRMIGVVLSGQLDDGSRGLAAINRAGGACDGGATL</sequence>
<feature type="active site" evidence="4">
    <location>
        <position position="135"/>
    </location>
</feature>
<dbReference type="GO" id="GO:0000156">
    <property type="term" value="F:phosphorelay response regulator activity"/>
    <property type="evidence" value="ECO:0007669"/>
    <property type="project" value="InterPro"/>
</dbReference>
<evidence type="ECO:0000313" key="7">
    <source>
        <dbReference type="Proteomes" id="UP000542125"/>
    </source>
</evidence>
<evidence type="ECO:0000259" key="5">
    <source>
        <dbReference type="PROSITE" id="PS50122"/>
    </source>
</evidence>